<evidence type="ECO:0000256" key="7">
    <source>
        <dbReference type="ARBA" id="ARBA00023136"/>
    </source>
</evidence>
<comment type="subcellular location">
    <subcellularLocation>
        <location evidence="1 8">Cell membrane</location>
        <topology evidence="1 8">Multi-pass membrane protein</topology>
    </subcellularLocation>
</comment>
<evidence type="ECO:0000256" key="1">
    <source>
        <dbReference type="ARBA" id="ARBA00004651"/>
    </source>
</evidence>
<keyword evidence="10" id="KW-1185">Reference proteome</keyword>
<dbReference type="Pfam" id="PF01925">
    <property type="entry name" value="TauE"/>
    <property type="match status" value="1"/>
</dbReference>
<gene>
    <name evidence="9" type="ORF">FM114_15220</name>
</gene>
<feature type="transmembrane region" description="Helical" evidence="8">
    <location>
        <begin position="175"/>
        <end position="194"/>
    </location>
</feature>
<evidence type="ECO:0000256" key="3">
    <source>
        <dbReference type="ARBA" id="ARBA00022448"/>
    </source>
</evidence>
<feature type="transmembrane region" description="Helical" evidence="8">
    <location>
        <begin position="74"/>
        <end position="92"/>
    </location>
</feature>
<keyword evidence="4 8" id="KW-1003">Cell membrane</keyword>
<evidence type="ECO:0000313" key="10">
    <source>
        <dbReference type="Proteomes" id="UP000188342"/>
    </source>
</evidence>
<dbReference type="GO" id="GO:0005886">
    <property type="term" value="C:plasma membrane"/>
    <property type="evidence" value="ECO:0007669"/>
    <property type="project" value="UniProtKB-SubCell"/>
</dbReference>
<evidence type="ECO:0000256" key="4">
    <source>
        <dbReference type="ARBA" id="ARBA00022475"/>
    </source>
</evidence>
<evidence type="ECO:0000256" key="5">
    <source>
        <dbReference type="ARBA" id="ARBA00022692"/>
    </source>
</evidence>
<evidence type="ECO:0000256" key="8">
    <source>
        <dbReference type="RuleBase" id="RU363041"/>
    </source>
</evidence>
<dbReference type="InterPro" id="IPR052017">
    <property type="entry name" value="TSUP"/>
</dbReference>
<comment type="similarity">
    <text evidence="2 8">Belongs to the 4-toluene sulfonate uptake permease (TSUP) (TC 2.A.102) family.</text>
</comment>
<keyword evidence="7 8" id="KW-0472">Membrane</keyword>
<organism evidence="9 10">
    <name type="scientific">Luteococcus japonicus LSP_Lj1</name>
    <dbReference type="NCBI Taxonomy" id="1255658"/>
    <lineage>
        <taxon>Bacteria</taxon>
        <taxon>Bacillati</taxon>
        <taxon>Actinomycetota</taxon>
        <taxon>Actinomycetes</taxon>
        <taxon>Propionibacteriales</taxon>
        <taxon>Propionibacteriaceae</taxon>
        <taxon>Luteococcus</taxon>
    </lineage>
</organism>
<dbReference type="EMBL" id="FUKQ01000059">
    <property type="protein sequence ID" value="SJN44577.1"/>
    <property type="molecule type" value="Genomic_DNA"/>
</dbReference>
<evidence type="ECO:0000256" key="6">
    <source>
        <dbReference type="ARBA" id="ARBA00022989"/>
    </source>
</evidence>
<feature type="transmembrane region" description="Helical" evidence="8">
    <location>
        <begin position="32"/>
        <end position="62"/>
    </location>
</feature>
<dbReference type="OrthoDB" id="3872971at2"/>
<evidence type="ECO:0000256" key="2">
    <source>
        <dbReference type="ARBA" id="ARBA00009142"/>
    </source>
</evidence>
<reference evidence="9 10" key="1">
    <citation type="submission" date="2017-02" db="EMBL/GenBank/DDBJ databases">
        <authorList>
            <person name="Peterson S.W."/>
        </authorList>
    </citation>
    <scope>NUCLEOTIDE SEQUENCE [LARGE SCALE GENOMIC DNA]</scope>
    <source>
        <strain evidence="9 10">LSP_Lj1</strain>
    </source>
</reference>
<dbReference type="PANTHER" id="PTHR30269">
    <property type="entry name" value="TRANSMEMBRANE PROTEIN YFCA"/>
    <property type="match status" value="1"/>
</dbReference>
<dbReference type="AlphaFoldDB" id="A0A1R4KK76"/>
<keyword evidence="6 8" id="KW-1133">Transmembrane helix</keyword>
<dbReference type="Proteomes" id="UP000188342">
    <property type="component" value="Unassembled WGS sequence"/>
</dbReference>
<dbReference type="PANTHER" id="PTHR30269:SF37">
    <property type="entry name" value="MEMBRANE TRANSPORTER PROTEIN"/>
    <property type="match status" value="1"/>
</dbReference>
<dbReference type="RefSeq" id="WP_094765991.1">
    <property type="nucleotide sequence ID" value="NZ_FUKQ01000059.1"/>
</dbReference>
<feature type="transmembrane region" description="Helical" evidence="8">
    <location>
        <begin position="200"/>
        <end position="220"/>
    </location>
</feature>
<accession>A0A1R4KK76</accession>
<sequence>MVFSAPVLVLVLAAVFVGAVLQRLSGTGMGLVLAPILAVVLGAATGVLVANATTTVSALMMLAALRRDVEWSRTLLICGFAVPGAVVGGFVVKQTRAAWLQVIVGAVVLSAILITVAASALGRMPTLRNRWITPLAGFLGGIFNTTAGVSAPVMVVHSRLVDWNQRAFAASMQPVFATMGFSSVLVKSLMSAAGTALPPWWLLPVVVVTVVAGILAGGWLAQRVGLQRARSVALTLAGLGGFSALVRGLMSL</sequence>
<dbReference type="STRING" id="1255658.FM114_15220"/>
<keyword evidence="5 8" id="KW-0812">Transmembrane</keyword>
<keyword evidence="3" id="KW-0813">Transport</keyword>
<protein>
    <recommendedName>
        <fullName evidence="8">Probable membrane transporter protein</fullName>
    </recommendedName>
</protein>
<feature type="transmembrane region" description="Helical" evidence="8">
    <location>
        <begin position="232"/>
        <end position="250"/>
    </location>
</feature>
<dbReference type="InterPro" id="IPR002781">
    <property type="entry name" value="TM_pro_TauE-like"/>
</dbReference>
<name>A0A1R4KK76_9ACTN</name>
<evidence type="ECO:0000313" key="9">
    <source>
        <dbReference type="EMBL" id="SJN44577.1"/>
    </source>
</evidence>
<feature type="transmembrane region" description="Helical" evidence="8">
    <location>
        <begin position="98"/>
        <end position="121"/>
    </location>
</feature>
<proteinExistence type="inferred from homology"/>